<keyword evidence="5 6" id="KW-0472">Membrane</keyword>
<organism evidence="7 8">
    <name type="scientific">Calorimonas adulescens</name>
    <dbReference type="NCBI Taxonomy" id="2606906"/>
    <lineage>
        <taxon>Bacteria</taxon>
        <taxon>Bacillati</taxon>
        <taxon>Bacillota</taxon>
        <taxon>Clostridia</taxon>
        <taxon>Thermoanaerobacterales</taxon>
        <taxon>Thermoanaerobacteraceae</taxon>
        <taxon>Calorimonas</taxon>
    </lineage>
</organism>
<accession>A0A5D8QFP4</accession>
<keyword evidence="8" id="KW-1185">Reference proteome</keyword>
<dbReference type="EMBL" id="VTPS01000001">
    <property type="protein sequence ID" value="TZE83342.1"/>
    <property type="molecule type" value="Genomic_DNA"/>
</dbReference>
<keyword evidence="7" id="KW-0969">Cilium</keyword>
<dbReference type="InterPro" id="IPR022781">
    <property type="entry name" value="Flagellar_biosynth_FliO"/>
</dbReference>
<proteinExistence type="predicted"/>
<evidence type="ECO:0000313" key="7">
    <source>
        <dbReference type="EMBL" id="TZE83342.1"/>
    </source>
</evidence>
<sequence>MIMGIQSFLWFLFVFALILLMAYYVTKYFAAFSVSTNRTKHIKVIDRYIIARDKYILLIKVGKYLYLIGVTNNDIRIISQIDYLNDSEHIEADDSSVHTNGLAVSNFREILGKYFKNKKGS</sequence>
<gene>
    <name evidence="7" type="ORF">FWJ32_00190</name>
</gene>
<keyword evidence="4 6" id="KW-1133">Transmembrane helix</keyword>
<evidence type="ECO:0000256" key="6">
    <source>
        <dbReference type="SAM" id="Phobius"/>
    </source>
</evidence>
<keyword evidence="7" id="KW-0966">Cell projection</keyword>
<dbReference type="Proteomes" id="UP000322976">
    <property type="component" value="Unassembled WGS sequence"/>
</dbReference>
<comment type="caution">
    <text evidence="7">The sequence shown here is derived from an EMBL/GenBank/DDBJ whole genome shotgun (WGS) entry which is preliminary data.</text>
</comment>
<protein>
    <submittedName>
        <fullName evidence="7">Flagellar biosynthetic protein FliO</fullName>
    </submittedName>
</protein>
<feature type="transmembrane region" description="Helical" evidence="6">
    <location>
        <begin position="7"/>
        <end position="25"/>
    </location>
</feature>
<evidence type="ECO:0000256" key="1">
    <source>
        <dbReference type="ARBA" id="ARBA00004236"/>
    </source>
</evidence>
<evidence type="ECO:0000256" key="5">
    <source>
        <dbReference type="ARBA" id="ARBA00023136"/>
    </source>
</evidence>
<evidence type="ECO:0000256" key="4">
    <source>
        <dbReference type="ARBA" id="ARBA00022989"/>
    </source>
</evidence>
<keyword evidence="3 6" id="KW-0812">Transmembrane</keyword>
<reference evidence="7 8" key="1">
    <citation type="submission" date="2019-08" db="EMBL/GenBank/DDBJ databases">
        <title>Calorimonas adulescens gen. nov., sp. nov., an anaerobic thermophilic bacterium from Sakhalin hot spring.</title>
        <authorList>
            <person name="Khomyakova M.A."/>
            <person name="Merkel A.Y."/>
            <person name="Novikov A."/>
            <person name="Bonch-Osmolovskaya E.A."/>
            <person name="Slobodkin A.I."/>
        </authorList>
    </citation>
    <scope>NUCLEOTIDE SEQUENCE [LARGE SCALE GENOMIC DNA]</scope>
    <source>
        <strain evidence="7 8">A05MB</strain>
    </source>
</reference>
<dbReference type="AlphaFoldDB" id="A0A5D8QFP4"/>
<evidence type="ECO:0000256" key="3">
    <source>
        <dbReference type="ARBA" id="ARBA00022692"/>
    </source>
</evidence>
<dbReference type="GO" id="GO:0044781">
    <property type="term" value="P:bacterial-type flagellum organization"/>
    <property type="evidence" value="ECO:0007669"/>
    <property type="project" value="InterPro"/>
</dbReference>
<dbReference type="Pfam" id="PF04347">
    <property type="entry name" value="FliO"/>
    <property type="match status" value="1"/>
</dbReference>
<keyword evidence="2" id="KW-1003">Cell membrane</keyword>
<keyword evidence="7" id="KW-0282">Flagellum</keyword>
<evidence type="ECO:0000313" key="8">
    <source>
        <dbReference type="Proteomes" id="UP000322976"/>
    </source>
</evidence>
<comment type="subcellular location">
    <subcellularLocation>
        <location evidence="1">Cell membrane</location>
    </subcellularLocation>
</comment>
<dbReference type="GO" id="GO:0016020">
    <property type="term" value="C:membrane"/>
    <property type="evidence" value="ECO:0007669"/>
    <property type="project" value="InterPro"/>
</dbReference>
<name>A0A5D8QFP4_9THEO</name>
<evidence type="ECO:0000256" key="2">
    <source>
        <dbReference type="ARBA" id="ARBA00022475"/>
    </source>
</evidence>